<dbReference type="AlphaFoldDB" id="A0A0C1YZ67"/>
<comment type="caution">
    <text evidence="2">The sequence shown here is derived from an EMBL/GenBank/DDBJ whole genome shotgun (WGS) entry which is preliminary data.</text>
</comment>
<keyword evidence="1" id="KW-0472">Membrane</keyword>
<keyword evidence="1" id="KW-1133">Transmembrane helix</keyword>
<evidence type="ECO:0000256" key="1">
    <source>
        <dbReference type="SAM" id="Phobius"/>
    </source>
</evidence>
<keyword evidence="1" id="KW-0812">Transmembrane</keyword>
<evidence type="ECO:0000313" key="3">
    <source>
        <dbReference type="Proteomes" id="UP000031586"/>
    </source>
</evidence>
<sequence length="121" mass="13375">MPTQSFTIAPLTVLVVILSFSGWITSAYLYIETTKQTQYMAEAKLINAYNILSGALGSASSESELHNIINDWRVKGWSAQTGSLTTICDNNAALLVNLNPVIDEPVSEHICQTNEQYMHRP</sequence>
<reference evidence="2 3" key="1">
    <citation type="submission" date="2014-07" db="EMBL/GenBank/DDBJ databases">
        <title>Unique and conserved regions in Vibrio harveyi and related species in comparison with the shrimp pathogen Vibrio harveyi CAIM 1792.</title>
        <authorList>
            <person name="Espinoza-Valles I."/>
            <person name="Vora G."/>
            <person name="Leekitcharoenphon P."/>
            <person name="Ussery D."/>
            <person name="Hoj L."/>
            <person name="Gomez-Gil B."/>
        </authorList>
    </citation>
    <scope>NUCLEOTIDE SEQUENCE [LARGE SCALE GENOMIC DNA]</scope>
    <source>
        <strain evidence="3">CAIM 1854 / LMG 25443</strain>
    </source>
</reference>
<organism evidence="2 3">
    <name type="scientific">Vibrio owensii CAIM 1854 = LMG 25443</name>
    <dbReference type="NCBI Taxonomy" id="1229493"/>
    <lineage>
        <taxon>Bacteria</taxon>
        <taxon>Pseudomonadati</taxon>
        <taxon>Pseudomonadota</taxon>
        <taxon>Gammaproteobacteria</taxon>
        <taxon>Vibrionales</taxon>
        <taxon>Vibrionaceae</taxon>
        <taxon>Vibrio</taxon>
    </lineage>
</organism>
<feature type="transmembrane region" description="Helical" evidence="1">
    <location>
        <begin position="6"/>
        <end position="31"/>
    </location>
</feature>
<protein>
    <submittedName>
        <fullName evidence="2">Uncharacterized protein</fullName>
    </submittedName>
</protein>
<dbReference type="EMBL" id="JPRD01000055">
    <property type="protein sequence ID" value="KIF50230.1"/>
    <property type="molecule type" value="Genomic_DNA"/>
</dbReference>
<dbReference type="PATRIC" id="fig|1229493.5.peg.4698"/>
<dbReference type="RefSeq" id="WP_020195975.1">
    <property type="nucleotide sequence ID" value="NZ_BAOH01000035.1"/>
</dbReference>
<accession>A0A0C1YZ67</accession>
<dbReference type="Proteomes" id="UP000031586">
    <property type="component" value="Unassembled WGS sequence"/>
</dbReference>
<name>A0A0C1YZ67_9VIBR</name>
<evidence type="ECO:0000313" key="2">
    <source>
        <dbReference type="EMBL" id="KIF50230.1"/>
    </source>
</evidence>
<gene>
    <name evidence="2" type="ORF">H735_25620</name>
</gene>
<proteinExistence type="predicted"/>